<comment type="caution">
    <text evidence="3">The sequence shown here is derived from an EMBL/GenBank/DDBJ whole genome shotgun (WGS) entry which is preliminary data.</text>
</comment>
<dbReference type="RefSeq" id="WP_007254505.1">
    <property type="nucleotide sequence ID" value="NZ_CH724107.1"/>
</dbReference>
<dbReference type="PANTHER" id="PTHR20854:SF4">
    <property type="entry name" value="INOSITOL-1-MONOPHOSPHATASE-RELATED"/>
    <property type="match status" value="1"/>
</dbReference>
<dbReference type="GO" id="GO:0006020">
    <property type="term" value="P:inositol metabolic process"/>
    <property type="evidence" value="ECO:0007669"/>
    <property type="project" value="TreeGrafter"/>
</dbReference>
<evidence type="ECO:0000313" key="3">
    <source>
        <dbReference type="EMBL" id="EAR50184.1"/>
    </source>
</evidence>
<dbReference type="PANTHER" id="PTHR20854">
    <property type="entry name" value="INOSITOL MONOPHOSPHATASE"/>
    <property type="match status" value="1"/>
</dbReference>
<comment type="similarity">
    <text evidence="1">Belongs to the inositol monophosphatase superfamily.</text>
</comment>
<feature type="binding site" evidence="2">
    <location>
        <position position="97"/>
    </location>
    <ligand>
        <name>Mg(2+)</name>
        <dbReference type="ChEBI" id="CHEBI:18420"/>
        <label>1</label>
        <note>catalytic</note>
    </ligand>
</feature>
<evidence type="ECO:0000256" key="2">
    <source>
        <dbReference type="PIRSR" id="PIRSR600760-2"/>
    </source>
</evidence>
<dbReference type="OrthoDB" id="9785695at2"/>
<keyword evidence="2" id="KW-0460">Magnesium</keyword>
<name>Q2CC10_OCEGH</name>
<dbReference type="STRING" id="314256.OG2516_04888"/>
<accession>Q2CC10</accession>
<dbReference type="Gene3D" id="3.30.540.10">
    <property type="entry name" value="Fructose-1,6-Bisphosphatase, subunit A, domain 1"/>
    <property type="match status" value="1"/>
</dbReference>
<feature type="binding site" evidence="2">
    <location>
        <position position="223"/>
    </location>
    <ligand>
        <name>Mg(2+)</name>
        <dbReference type="ChEBI" id="CHEBI:18420"/>
        <label>1</label>
        <note>catalytic</note>
    </ligand>
</feature>
<reference evidence="3 4" key="1">
    <citation type="journal article" date="2010" name="J. Bacteriol.">
        <title>Genome sequences of Oceanicola granulosus HTCC2516(T) and Oceanicola batsensis HTCC2597(TDelta).</title>
        <authorList>
            <person name="Thrash J.C."/>
            <person name="Cho J.C."/>
            <person name="Vergin K.L."/>
            <person name="Giovannoni S.J."/>
        </authorList>
    </citation>
    <scope>NUCLEOTIDE SEQUENCE [LARGE SCALE GENOMIC DNA]</scope>
    <source>
        <strain evidence="4">ATCC BAA-861 / DSM 15982 / KCTC 12143 / HTCC2516</strain>
    </source>
</reference>
<dbReference type="SUPFAM" id="SSF56655">
    <property type="entry name" value="Carbohydrate phosphatase"/>
    <property type="match status" value="1"/>
</dbReference>
<dbReference type="HOGENOM" id="CLU_044118_6_0_5"/>
<dbReference type="PRINTS" id="PR00377">
    <property type="entry name" value="IMPHPHTASES"/>
</dbReference>
<comment type="cofactor">
    <cofactor evidence="2">
        <name>Mg(2+)</name>
        <dbReference type="ChEBI" id="CHEBI:18420"/>
    </cofactor>
</comment>
<dbReference type="Proteomes" id="UP000003635">
    <property type="component" value="Unassembled WGS sequence"/>
</dbReference>
<dbReference type="GO" id="GO:0007165">
    <property type="term" value="P:signal transduction"/>
    <property type="evidence" value="ECO:0007669"/>
    <property type="project" value="TreeGrafter"/>
</dbReference>
<dbReference type="GO" id="GO:0046872">
    <property type="term" value="F:metal ion binding"/>
    <property type="evidence" value="ECO:0007669"/>
    <property type="project" value="UniProtKB-KW"/>
</dbReference>
<organism evidence="3 4">
    <name type="scientific">Oceanicola granulosus (strain ATCC BAA-861 / DSM 15982 / KCTC 12143 / HTCC2516)</name>
    <dbReference type="NCBI Taxonomy" id="314256"/>
    <lineage>
        <taxon>Bacteria</taxon>
        <taxon>Pseudomonadati</taxon>
        <taxon>Pseudomonadota</taxon>
        <taxon>Alphaproteobacteria</taxon>
        <taxon>Rhodobacterales</taxon>
        <taxon>Roseobacteraceae</taxon>
        <taxon>Oceanicola</taxon>
    </lineage>
</organism>
<dbReference type="AlphaFoldDB" id="Q2CC10"/>
<dbReference type="eggNOG" id="COG0483">
    <property type="taxonomic scope" value="Bacteria"/>
</dbReference>
<protein>
    <recommendedName>
        <fullName evidence="5">Inositol monophosphatase family protein</fullName>
    </recommendedName>
</protein>
<evidence type="ECO:0000256" key="1">
    <source>
        <dbReference type="ARBA" id="ARBA00009759"/>
    </source>
</evidence>
<dbReference type="Gene3D" id="3.40.190.80">
    <property type="match status" value="1"/>
</dbReference>
<feature type="binding site" evidence="2">
    <location>
        <position position="72"/>
    </location>
    <ligand>
        <name>Mg(2+)</name>
        <dbReference type="ChEBI" id="CHEBI:18420"/>
        <label>1</label>
        <note>catalytic</note>
    </ligand>
</feature>
<sequence length="277" mass="29566">MSLTDTESAALIDLVRAVAKREILPRFRRLAPDEISSKSGPTDLVTEADIAAEAAIADGVARLLPGANVVGEEGVAADPARLDLVGRGRTVIVDPVDGTWNYARGLAVFGVIVAVVEEGETVWGLLYDPVFDDWIVSHKDGGTWFARPGDAPRRLTFAPGGAARSASGYMSLHLFARRRRSDLALTGLKTAGTRTLRCSCHEYRMLLTGAGDYMIAAKLKPWDHAAGVLAVQEAGGRAALLDAAPYSPTRTEGPMLIARSPALWDELQPLWAPPLTA</sequence>
<feature type="binding site" evidence="2">
    <location>
        <position position="94"/>
    </location>
    <ligand>
        <name>Mg(2+)</name>
        <dbReference type="ChEBI" id="CHEBI:18420"/>
        <label>1</label>
        <note>catalytic</note>
    </ligand>
</feature>
<dbReference type="Pfam" id="PF00459">
    <property type="entry name" value="Inositol_P"/>
    <property type="match status" value="1"/>
</dbReference>
<dbReference type="EMBL" id="AAOT01000034">
    <property type="protein sequence ID" value="EAR50184.1"/>
    <property type="molecule type" value="Genomic_DNA"/>
</dbReference>
<evidence type="ECO:0000313" key="4">
    <source>
        <dbReference type="Proteomes" id="UP000003635"/>
    </source>
</evidence>
<gene>
    <name evidence="3" type="ORF">OG2516_04888</name>
</gene>
<dbReference type="InterPro" id="IPR000760">
    <property type="entry name" value="Inositol_monophosphatase-like"/>
</dbReference>
<keyword evidence="2" id="KW-0479">Metal-binding</keyword>
<evidence type="ECO:0008006" key="5">
    <source>
        <dbReference type="Google" id="ProtNLM"/>
    </source>
</evidence>
<keyword evidence="4" id="KW-1185">Reference proteome</keyword>
<proteinExistence type="inferred from homology"/>
<dbReference type="GO" id="GO:0008934">
    <property type="term" value="F:inositol monophosphate 1-phosphatase activity"/>
    <property type="evidence" value="ECO:0007669"/>
    <property type="project" value="TreeGrafter"/>
</dbReference>